<keyword evidence="5" id="KW-1185">Reference proteome</keyword>
<name>A0A8J7WFE1_9RHOB</name>
<dbReference type="InterPro" id="IPR002669">
    <property type="entry name" value="UreD"/>
</dbReference>
<comment type="subunit">
    <text evidence="3">UreD, UreF and UreG form a complex that acts as a GTP-hydrolysis-dependent molecular chaperone, activating the urease apoprotein by helping to assemble the nickel containing metallocenter of UreC. The UreE protein probably delivers the nickel.</text>
</comment>
<dbReference type="AlphaFoldDB" id="A0A8J7WFE1"/>
<dbReference type="Proteomes" id="UP000681356">
    <property type="component" value="Unassembled WGS sequence"/>
</dbReference>
<protein>
    <recommendedName>
        <fullName evidence="3">Urease accessory protein UreD</fullName>
    </recommendedName>
</protein>
<evidence type="ECO:0000313" key="4">
    <source>
        <dbReference type="EMBL" id="MBS0126620.1"/>
    </source>
</evidence>
<evidence type="ECO:0000256" key="3">
    <source>
        <dbReference type="HAMAP-Rule" id="MF_01384"/>
    </source>
</evidence>
<keyword evidence="2 3" id="KW-0143">Chaperone</keyword>
<sequence>MAVKRRGDKSVIRDLAMAGSAKLLFPRGAGPMLDAVFLNSAGGVTGGDDFSLSASVDDGASLRLSTQAAERIYRAPPDSAPGRIDTRLTAGQGAALHWLPQETILFDGAALDRRLRIEMAADARVIACETLIFGRAAMGESVHDLRLSDRIDLIRDGRLVLADRLRLVGNAAAQLGRLTGGALAVASVAVAAPGVAAMLDALRAQLPATAGASALDDGLIFVRLVAEDGYVLRQSLVPLLRLLAQDDLPRPWML</sequence>
<dbReference type="GO" id="GO:0016151">
    <property type="term" value="F:nickel cation binding"/>
    <property type="evidence" value="ECO:0007669"/>
    <property type="project" value="UniProtKB-UniRule"/>
</dbReference>
<evidence type="ECO:0000313" key="5">
    <source>
        <dbReference type="Proteomes" id="UP000681356"/>
    </source>
</evidence>
<comment type="subcellular location">
    <subcellularLocation>
        <location evidence="3">Cytoplasm</location>
    </subcellularLocation>
</comment>
<organism evidence="4 5">
    <name type="scientific">Thetidibacter halocola</name>
    <dbReference type="NCBI Taxonomy" id="2827239"/>
    <lineage>
        <taxon>Bacteria</taxon>
        <taxon>Pseudomonadati</taxon>
        <taxon>Pseudomonadota</taxon>
        <taxon>Alphaproteobacteria</taxon>
        <taxon>Rhodobacterales</taxon>
        <taxon>Roseobacteraceae</taxon>
        <taxon>Thetidibacter</taxon>
    </lineage>
</organism>
<evidence type="ECO:0000256" key="2">
    <source>
        <dbReference type="ARBA" id="ARBA00023186"/>
    </source>
</evidence>
<comment type="caution">
    <text evidence="4">The sequence shown here is derived from an EMBL/GenBank/DDBJ whole genome shotgun (WGS) entry which is preliminary data.</text>
</comment>
<dbReference type="EMBL" id="JAGTUU010000010">
    <property type="protein sequence ID" value="MBS0126620.1"/>
    <property type="molecule type" value="Genomic_DNA"/>
</dbReference>
<evidence type="ECO:0000256" key="1">
    <source>
        <dbReference type="ARBA" id="ARBA00007177"/>
    </source>
</evidence>
<dbReference type="PANTHER" id="PTHR33643">
    <property type="entry name" value="UREASE ACCESSORY PROTEIN D"/>
    <property type="match status" value="1"/>
</dbReference>
<dbReference type="HAMAP" id="MF_01384">
    <property type="entry name" value="UreD"/>
    <property type="match status" value="1"/>
</dbReference>
<keyword evidence="3" id="KW-0996">Nickel insertion</keyword>
<dbReference type="Pfam" id="PF01774">
    <property type="entry name" value="UreD"/>
    <property type="match status" value="1"/>
</dbReference>
<gene>
    <name evidence="3" type="primary">ureD</name>
    <name evidence="4" type="ORF">KB874_21290</name>
</gene>
<comment type="similarity">
    <text evidence="1 3">Belongs to the UreD family.</text>
</comment>
<dbReference type="GO" id="GO:0005737">
    <property type="term" value="C:cytoplasm"/>
    <property type="evidence" value="ECO:0007669"/>
    <property type="project" value="UniProtKB-SubCell"/>
</dbReference>
<proteinExistence type="inferred from homology"/>
<reference evidence="4" key="1">
    <citation type="submission" date="2021-04" db="EMBL/GenBank/DDBJ databases">
        <authorList>
            <person name="Yoon J."/>
        </authorList>
    </citation>
    <scope>NUCLEOTIDE SEQUENCE</scope>
    <source>
        <strain evidence="4">KMU-90</strain>
    </source>
</reference>
<comment type="function">
    <text evidence="3">Required for maturation of urease via the functional incorporation of the urease nickel metallocenter.</text>
</comment>
<dbReference type="PANTHER" id="PTHR33643:SF1">
    <property type="entry name" value="UREASE ACCESSORY PROTEIN D"/>
    <property type="match status" value="1"/>
</dbReference>
<keyword evidence="3" id="KW-0963">Cytoplasm</keyword>
<accession>A0A8J7WFE1</accession>